<gene>
    <name evidence="5 7" type="primary">mutL</name>
    <name evidence="7" type="ORF">Lade_1812</name>
    <name evidence="8" type="ORF">NCTC12735_01528</name>
</gene>
<dbReference type="RefSeq" id="WP_058462882.1">
    <property type="nucleotide sequence ID" value="NZ_CAAAHS010000006.1"/>
</dbReference>
<dbReference type="GO" id="GO:0006298">
    <property type="term" value="P:mismatch repair"/>
    <property type="evidence" value="ECO:0007669"/>
    <property type="project" value="UniProtKB-UniRule"/>
</dbReference>
<comment type="function">
    <text evidence="5">This protein is involved in the repair of mismatches in DNA. It is required for dam-dependent methyl-directed DNA mismatch repair. May act as a 'molecular matchmaker', a protein that promotes the formation of a stable complex between two or more DNA-binding proteins in an ATP-dependent manner without itself being part of a final effector complex.</text>
</comment>
<dbReference type="GO" id="GO:0140664">
    <property type="term" value="F:ATP-dependent DNA damage sensor activity"/>
    <property type="evidence" value="ECO:0007669"/>
    <property type="project" value="InterPro"/>
</dbReference>
<keyword evidence="8" id="KW-0614">Plasmid</keyword>
<dbReference type="GO" id="GO:0030983">
    <property type="term" value="F:mismatched DNA binding"/>
    <property type="evidence" value="ECO:0007669"/>
    <property type="project" value="InterPro"/>
</dbReference>
<evidence type="ECO:0000313" key="10">
    <source>
        <dbReference type="Proteomes" id="UP000281170"/>
    </source>
</evidence>
<dbReference type="PANTHER" id="PTHR10073">
    <property type="entry name" value="DNA MISMATCH REPAIR PROTEIN MLH, PMS, MUTL"/>
    <property type="match status" value="1"/>
</dbReference>
<comment type="similarity">
    <text evidence="1 5">Belongs to the DNA mismatch repair MutL/HexB family.</text>
</comment>
<accession>A0A0W0R0B6</accession>
<dbReference type="PANTHER" id="PTHR10073:SF12">
    <property type="entry name" value="DNA MISMATCH REPAIR PROTEIN MLH1"/>
    <property type="match status" value="1"/>
</dbReference>
<reference evidence="8 10" key="2">
    <citation type="submission" date="2018-12" db="EMBL/GenBank/DDBJ databases">
        <authorList>
            <consortium name="Pathogen Informatics"/>
        </authorList>
    </citation>
    <scope>NUCLEOTIDE SEQUENCE [LARGE SCALE GENOMIC DNA]</scope>
    <source>
        <strain evidence="8 10">NCTC12735</strain>
        <plasmid evidence="10">24</plasmid>
    </source>
</reference>
<organism evidence="7 9">
    <name type="scientific">Legionella adelaidensis</name>
    <dbReference type="NCBI Taxonomy" id="45056"/>
    <lineage>
        <taxon>Bacteria</taxon>
        <taxon>Pseudomonadati</taxon>
        <taxon>Pseudomonadota</taxon>
        <taxon>Gammaproteobacteria</taxon>
        <taxon>Legionellales</taxon>
        <taxon>Legionellaceae</taxon>
        <taxon>Legionella</taxon>
    </lineage>
</organism>
<dbReference type="InterPro" id="IPR020568">
    <property type="entry name" value="Ribosomal_Su5_D2-typ_SF"/>
</dbReference>
<dbReference type="GO" id="GO:0032300">
    <property type="term" value="C:mismatch repair complex"/>
    <property type="evidence" value="ECO:0007669"/>
    <property type="project" value="InterPro"/>
</dbReference>
<dbReference type="GO" id="GO:0005524">
    <property type="term" value="F:ATP binding"/>
    <property type="evidence" value="ECO:0007669"/>
    <property type="project" value="InterPro"/>
</dbReference>
<dbReference type="PATRIC" id="fig|45056.6.peg.1872"/>
<protein>
    <recommendedName>
        <fullName evidence="2 5">DNA mismatch repair protein MutL</fullName>
    </recommendedName>
</protein>
<dbReference type="CDD" id="cd03482">
    <property type="entry name" value="MutL_Trans_MutL"/>
    <property type="match status" value="1"/>
</dbReference>
<proteinExistence type="inferred from homology"/>
<dbReference type="InterPro" id="IPR014721">
    <property type="entry name" value="Ribsml_uS5_D2-typ_fold_subgr"/>
</dbReference>
<dbReference type="InterPro" id="IPR038973">
    <property type="entry name" value="MutL/Mlh/Pms-like"/>
</dbReference>
<dbReference type="AlphaFoldDB" id="A0A0W0R0B6"/>
<keyword evidence="4 5" id="KW-0234">DNA repair</keyword>
<dbReference type="SUPFAM" id="SSF54211">
    <property type="entry name" value="Ribosomal protein S5 domain 2-like"/>
    <property type="match status" value="1"/>
</dbReference>
<dbReference type="OrthoDB" id="9763467at2"/>
<dbReference type="SUPFAM" id="SSF55874">
    <property type="entry name" value="ATPase domain of HSP90 chaperone/DNA topoisomerase II/histidine kinase"/>
    <property type="match status" value="1"/>
</dbReference>
<dbReference type="HAMAP" id="MF_00149">
    <property type="entry name" value="DNA_mis_repair"/>
    <property type="match status" value="1"/>
</dbReference>
<reference evidence="7 9" key="1">
    <citation type="submission" date="2015-11" db="EMBL/GenBank/DDBJ databases">
        <title>Identification of large and diverse effector repertoires of 38 Legionella species.</title>
        <authorList>
            <person name="Burstein D."/>
            <person name="Amaro F."/>
            <person name="Zusman T."/>
            <person name="Lifshitz Z."/>
            <person name="Cohen O."/>
            <person name="Gilbert J.A."/>
            <person name="Pupko T."/>
            <person name="Shuman H.A."/>
            <person name="Segal G."/>
        </authorList>
    </citation>
    <scope>NUCLEOTIDE SEQUENCE [LARGE SCALE GENOMIC DNA]</scope>
    <source>
        <strain evidence="7 9">1762-AUS-E</strain>
    </source>
</reference>
<name>A0A0W0R0B6_9GAMM</name>
<dbReference type="PROSITE" id="PS00058">
    <property type="entry name" value="DNA_MISMATCH_REPAIR_1"/>
    <property type="match status" value="1"/>
</dbReference>
<dbReference type="InterPro" id="IPR014762">
    <property type="entry name" value="DNA_mismatch_repair_CS"/>
</dbReference>
<evidence type="ECO:0000256" key="2">
    <source>
        <dbReference type="ARBA" id="ARBA00021975"/>
    </source>
</evidence>
<evidence type="ECO:0000256" key="3">
    <source>
        <dbReference type="ARBA" id="ARBA00022763"/>
    </source>
</evidence>
<dbReference type="KEGG" id="ladl:NCTC12735_01528"/>
<evidence type="ECO:0000256" key="1">
    <source>
        <dbReference type="ARBA" id="ARBA00006082"/>
    </source>
</evidence>
<dbReference type="SMART" id="SM01340">
    <property type="entry name" value="DNA_mis_repair"/>
    <property type="match status" value="1"/>
</dbReference>
<dbReference type="EMBL" id="LR134433">
    <property type="protein sequence ID" value="VEH85886.1"/>
    <property type="molecule type" value="Genomic_DNA"/>
</dbReference>
<dbReference type="InterPro" id="IPR020667">
    <property type="entry name" value="DNA_mismatch_repair_MutL"/>
</dbReference>
<evidence type="ECO:0000313" key="9">
    <source>
        <dbReference type="Proteomes" id="UP000054859"/>
    </source>
</evidence>
<evidence type="ECO:0000256" key="4">
    <source>
        <dbReference type="ARBA" id="ARBA00023204"/>
    </source>
</evidence>
<dbReference type="Proteomes" id="UP000281170">
    <property type="component" value="Plasmid 24"/>
</dbReference>
<dbReference type="Gene3D" id="3.30.565.10">
    <property type="entry name" value="Histidine kinase-like ATPase, C-terminal domain"/>
    <property type="match status" value="1"/>
</dbReference>
<feature type="domain" description="DNA mismatch repair protein S5" evidence="6">
    <location>
        <begin position="212"/>
        <end position="330"/>
    </location>
</feature>
<keyword evidence="3 5" id="KW-0227">DNA damage</keyword>
<dbReference type="InterPro" id="IPR002099">
    <property type="entry name" value="MutL/Mlh/PMS"/>
</dbReference>
<evidence type="ECO:0000313" key="7">
    <source>
        <dbReference type="EMBL" id="KTC64518.1"/>
    </source>
</evidence>
<dbReference type="STRING" id="45056.Lade_1812"/>
<dbReference type="Pfam" id="PF01119">
    <property type="entry name" value="DNA_mis_repair"/>
    <property type="match status" value="1"/>
</dbReference>
<evidence type="ECO:0000256" key="5">
    <source>
        <dbReference type="HAMAP-Rule" id="MF_00149"/>
    </source>
</evidence>
<dbReference type="InterPro" id="IPR013507">
    <property type="entry name" value="DNA_mismatch_S5_2-like"/>
</dbReference>
<dbReference type="CDD" id="cd16926">
    <property type="entry name" value="HATPase_MutL-MLH-PMS-like"/>
    <property type="match status" value="1"/>
</dbReference>
<evidence type="ECO:0000313" key="8">
    <source>
        <dbReference type="EMBL" id="VEH85886.1"/>
    </source>
</evidence>
<dbReference type="GO" id="GO:0016887">
    <property type="term" value="F:ATP hydrolysis activity"/>
    <property type="evidence" value="ECO:0007669"/>
    <property type="project" value="InterPro"/>
</dbReference>
<dbReference type="InterPro" id="IPR036890">
    <property type="entry name" value="HATPase_C_sf"/>
</dbReference>
<dbReference type="InterPro" id="IPR037198">
    <property type="entry name" value="MutL_C_sf"/>
</dbReference>
<sequence length="535" mass="61230">MVNRIQQLSKTVANQIAAGEVIERPASVVKELLENALDAAATIIHIEIQGGGLHLIRISDNGHGIIADDLPLAVSAHATSKICTLNDLYTITTMGFRGEALASISSVSRLKILSKPEMQEHAMLLTTENNHYEIIPAARAKGTTVEVRDLFFNIPVRKRFLKSEQIEFQAIETIVKRFALSSPQIAISLKHNDKEIFNLSSGHSLTAEQNRIKKILGKSFFEQAGFLEVERAGIHLRGWMSGESYQRSQNDKQWVYINQRMVKDKLIQHAIKRAYEGVLYPGKHPSCLLFITISPTEVDVNVHPTKHEVRFQDPRLVHDFISSQLIAALHSQKPYLEIPKELNNFVKEQYNPPLPERQNTSFRQHEFIYLNANFFLLLRPNKPSLFIQFKSFFQAYTFHQLLNTEKPFKQRTLLLPIRFKLSTIISDVYLLQLNEVGIDVQLISERELAVRAIPVLLPYLKIHDFLLEFFKRKLDGKDDILILLSQCQEVALDEIVNNDLIREYIVNNYENSGWAVELTSENCQALFHMAQKENV</sequence>
<dbReference type="FunFam" id="3.30.565.10:FF:000003">
    <property type="entry name" value="DNA mismatch repair endonuclease MutL"/>
    <property type="match status" value="1"/>
</dbReference>
<evidence type="ECO:0000259" key="6">
    <source>
        <dbReference type="SMART" id="SM01340"/>
    </source>
</evidence>
<geneLocation type="plasmid" evidence="8 10">
    <name>24</name>
</geneLocation>
<dbReference type="Proteomes" id="UP000054859">
    <property type="component" value="Unassembled WGS sequence"/>
</dbReference>
<dbReference type="Gene3D" id="3.30.230.10">
    <property type="match status" value="1"/>
</dbReference>
<dbReference type="Pfam" id="PF13589">
    <property type="entry name" value="HATPase_c_3"/>
    <property type="match status" value="1"/>
</dbReference>
<keyword evidence="9" id="KW-1185">Reference proteome</keyword>
<dbReference type="NCBIfam" id="TIGR00585">
    <property type="entry name" value="mutl"/>
    <property type="match status" value="1"/>
</dbReference>
<dbReference type="EMBL" id="LNKA01000019">
    <property type="protein sequence ID" value="KTC64518.1"/>
    <property type="molecule type" value="Genomic_DNA"/>
</dbReference>
<dbReference type="SUPFAM" id="SSF118116">
    <property type="entry name" value="DNA mismatch repair protein MutL"/>
    <property type="match status" value="1"/>
</dbReference>